<feature type="region of interest" description="Disordered" evidence="1">
    <location>
        <begin position="559"/>
        <end position="616"/>
    </location>
</feature>
<sequence length="866" mass="91597">MVSFFGLKFGDKKKKSDKNAKHLQGWDMVDRGIERANTTHDRPDTALSQDFRSPYAPRSLGHGNLAASSMVNLRSDHGRKGSFSSLKPQAHASDANIHARFGANNGSSTSLAAPAPAFGSRFRAANGSSNSLAAPGPGFSSRLGAKNGSSVSLVLPAPGARAGTSSGSQNRDWNSPQDANFLRSPVTPKSPLGDMQLPLTPKSETDNSSVFGEEADDMVDHIMASVQEKLAKEKAAAAEKRRQAPRMGSDEARAASKSHLPTTTGPIFRGNVDQRPGSRDGSRGSPSPITSVTGEPLSRGNFDNLTRPGSRGGIAIGPPQHGPPTQELPQPPGQAGGRRAPQGNAQSAFVSRGAVRANSSDVDAPDARSNSRGEPRPRRLGSDDETSRFQGLGVPPSQPSVLSGLRVNASVQEVRSQSPVAISPISRTAGQTDLRPHSPIRNSAIPRGLSAMGNRSQSSAPSILGPNGFRRQDSGSSMQSPAVNEPTLRELMAQSPEPMTYDGRPDSRSSNEDDVIEQFTRPVIRSVQARRDTLTLNSPRRVSLSMEIEELEKSLANAQKLQQQGQVENQERGRQDNSSRASMTSSFYSEDEDDDREPIVTLQPAPSLSSPPLSSEVDAAMLPSRELSPMRGSFILRRGPRRPTLDEYGVTTSQRTTNSRPFAAGGGAISPSARSGAFQFHQPNRTLSPAPTLDPPPSASSRQRPTVSTVMDTGFKFDFGPSIPPTPDSATWPLVSPSSPTPPTDEPKIQSKAEGLQPKAPPPLNFNFSPDACSRDPALFTPPLRSTSRGPPGSNGRPSTSQGTSGPTLMPPGVGPPSRSRSPVDGIGAEEAAAAAAALGVGLARGPSMRADPRRHRVDEFGTGFI</sequence>
<feature type="region of interest" description="Disordered" evidence="1">
    <location>
        <begin position="36"/>
        <end position="59"/>
    </location>
</feature>
<feature type="region of interest" description="Disordered" evidence="1">
    <location>
        <begin position="631"/>
        <end position="829"/>
    </location>
</feature>
<proteinExistence type="predicted"/>
<feature type="compositionally biased region" description="Polar residues" evidence="1">
    <location>
        <begin position="409"/>
        <end position="431"/>
    </location>
</feature>
<protein>
    <submittedName>
        <fullName evidence="2">Uncharacterized protein</fullName>
    </submittedName>
</protein>
<feature type="compositionally biased region" description="Polar residues" evidence="1">
    <location>
        <begin position="163"/>
        <end position="178"/>
    </location>
</feature>
<feature type="region of interest" description="Disordered" evidence="1">
    <location>
        <begin position="496"/>
        <end position="519"/>
    </location>
</feature>
<evidence type="ECO:0000313" key="3">
    <source>
        <dbReference type="Proteomes" id="UP001321760"/>
    </source>
</evidence>
<feature type="region of interest" description="Disordered" evidence="1">
    <location>
        <begin position="1"/>
        <end position="24"/>
    </location>
</feature>
<feature type="compositionally biased region" description="Polar residues" evidence="1">
    <location>
        <begin position="578"/>
        <end position="588"/>
    </location>
</feature>
<feature type="region of interest" description="Disordered" evidence="1">
    <location>
        <begin position="843"/>
        <end position="866"/>
    </location>
</feature>
<feature type="compositionally biased region" description="Basic and acidic residues" evidence="1">
    <location>
        <begin position="365"/>
        <end position="387"/>
    </location>
</feature>
<comment type="caution">
    <text evidence="2">The sequence shown here is derived from an EMBL/GenBank/DDBJ whole genome shotgun (WGS) entry which is preliminary data.</text>
</comment>
<reference evidence="2" key="2">
    <citation type="submission" date="2023-05" db="EMBL/GenBank/DDBJ databases">
        <authorList>
            <consortium name="Lawrence Berkeley National Laboratory"/>
            <person name="Steindorff A."/>
            <person name="Hensen N."/>
            <person name="Bonometti L."/>
            <person name="Westerberg I."/>
            <person name="Brannstrom I.O."/>
            <person name="Guillou S."/>
            <person name="Cros-Aarteil S."/>
            <person name="Calhoun S."/>
            <person name="Haridas S."/>
            <person name="Kuo A."/>
            <person name="Mondo S."/>
            <person name="Pangilinan J."/>
            <person name="Riley R."/>
            <person name="Labutti K."/>
            <person name="Andreopoulos B."/>
            <person name="Lipzen A."/>
            <person name="Chen C."/>
            <person name="Yanf M."/>
            <person name="Daum C."/>
            <person name="Ng V."/>
            <person name="Clum A."/>
            <person name="Ohm R."/>
            <person name="Martin F."/>
            <person name="Silar P."/>
            <person name="Natvig D."/>
            <person name="Lalanne C."/>
            <person name="Gautier V."/>
            <person name="Ament-Velasquez S.L."/>
            <person name="Kruys A."/>
            <person name="Hutchinson M.I."/>
            <person name="Powell A.J."/>
            <person name="Barry K."/>
            <person name="Miller A.N."/>
            <person name="Grigoriev I.V."/>
            <person name="Debuchy R."/>
            <person name="Gladieux P."/>
            <person name="Thoren M.H."/>
            <person name="Johannesson H."/>
        </authorList>
    </citation>
    <scope>NUCLEOTIDE SEQUENCE</scope>
    <source>
        <strain evidence="2">PSN243</strain>
    </source>
</reference>
<organism evidence="2 3">
    <name type="scientific">Podospora aff. communis PSN243</name>
    <dbReference type="NCBI Taxonomy" id="3040156"/>
    <lineage>
        <taxon>Eukaryota</taxon>
        <taxon>Fungi</taxon>
        <taxon>Dikarya</taxon>
        <taxon>Ascomycota</taxon>
        <taxon>Pezizomycotina</taxon>
        <taxon>Sordariomycetes</taxon>
        <taxon>Sordariomycetidae</taxon>
        <taxon>Sordariales</taxon>
        <taxon>Podosporaceae</taxon>
        <taxon>Podospora</taxon>
    </lineage>
</organism>
<feature type="region of interest" description="Disordered" evidence="1">
    <location>
        <begin position="154"/>
        <end position="210"/>
    </location>
</feature>
<feature type="compositionally biased region" description="Basic and acidic residues" evidence="1">
    <location>
        <begin position="230"/>
        <end position="254"/>
    </location>
</feature>
<feature type="compositionally biased region" description="Polar residues" evidence="1">
    <location>
        <begin position="699"/>
        <end position="711"/>
    </location>
</feature>
<feature type="compositionally biased region" description="Polar residues" evidence="1">
    <location>
        <begin position="650"/>
        <end position="660"/>
    </location>
</feature>
<evidence type="ECO:0000256" key="1">
    <source>
        <dbReference type="SAM" id="MobiDB-lite"/>
    </source>
</evidence>
<feature type="region of interest" description="Disordered" evidence="1">
    <location>
        <begin position="230"/>
        <end position="484"/>
    </location>
</feature>
<feature type="compositionally biased region" description="Low complexity" evidence="1">
    <location>
        <begin position="606"/>
        <end position="615"/>
    </location>
</feature>
<dbReference type="EMBL" id="MU865938">
    <property type="protein sequence ID" value="KAK4449204.1"/>
    <property type="molecule type" value="Genomic_DNA"/>
</dbReference>
<reference evidence="2" key="1">
    <citation type="journal article" date="2023" name="Mol. Phylogenet. Evol.">
        <title>Genome-scale phylogeny and comparative genomics of the fungal order Sordariales.</title>
        <authorList>
            <person name="Hensen N."/>
            <person name="Bonometti L."/>
            <person name="Westerberg I."/>
            <person name="Brannstrom I.O."/>
            <person name="Guillou S."/>
            <person name="Cros-Aarteil S."/>
            <person name="Calhoun S."/>
            <person name="Haridas S."/>
            <person name="Kuo A."/>
            <person name="Mondo S."/>
            <person name="Pangilinan J."/>
            <person name="Riley R."/>
            <person name="LaButti K."/>
            <person name="Andreopoulos B."/>
            <person name="Lipzen A."/>
            <person name="Chen C."/>
            <person name="Yan M."/>
            <person name="Daum C."/>
            <person name="Ng V."/>
            <person name="Clum A."/>
            <person name="Steindorff A."/>
            <person name="Ohm R.A."/>
            <person name="Martin F."/>
            <person name="Silar P."/>
            <person name="Natvig D.O."/>
            <person name="Lalanne C."/>
            <person name="Gautier V."/>
            <person name="Ament-Velasquez S.L."/>
            <person name="Kruys A."/>
            <person name="Hutchinson M.I."/>
            <person name="Powell A.J."/>
            <person name="Barry K."/>
            <person name="Miller A.N."/>
            <person name="Grigoriev I.V."/>
            <person name="Debuchy R."/>
            <person name="Gladieux P."/>
            <person name="Hiltunen Thoren M."/>
            <person name="Johannesson H."/>
        </authorList>
    </citation>
    <scope>NUCLEOTIDE SEQUENCE</scope>
    <source>
        <strain evidence="2">PSN243</strain>
    </source>
</reference>
<accession>A0AAV9GLU4</accession>
<feature type="compositionally biased region" description="Polar residues" evidence="1">
    <location>
        <begin position="796"/>
        <end position="807"/>
    </location>
</feature>
<evidence type="ECO:0000313" key="2">
    <source>
        <dbReference type="EMBL" id="KAK4449204.1"/>
    </source>
</evidence>
<feature type="compositionally biased region" description="Low complexity" evidence="1">
    <location>
        <begin position="816"/>
        <end position="829"/>
    </location>
</feature>
<name>A0AAV9GLU4_9PEZI</name>
<dbReference type="Proteomes" id="UP001321760">
    <property type="component" value="Unassembled WGS sequence"/>
</dbReference>
<gene>
    <name evidence="2" type="ORF">QBC34DRAFT_425642</name>
</gene>
<dbReference type="AlphaFoldDB" id="A0AAV9GLU4"/>
<feature type="compositionally biased region" description="Polar residues" evidence="1">
    <location>
        <begin position="559"/>
        <end position="568"/>
    </location>
</feature>
<keyword evidence="3" id="KW-1185">Reference proteome</keyword>